<dbReference type="AlphaFoldDB" id="A0A3B0MWY8"/>
<dbReference type="EMBL" id="UIVS01000004">
    <property type="protein sequence ID" value="SVP95503.1"/>
    <property type="molecule type" value="Genomic_DNA"/>
</dbReference>
<name>A0A3B0MWY8_THEAN</name>
<dbReference type="EMBL" id="UIVT01000004">
    <property type="protein sequence ID" value="SVP94833.1"/>
    <property type="molecule type" value="Genomic_DNA"/>
</dbReference>
<reference evidence="1" key="1">
    <citation type="submission" date="2018-07" db="EMBL/GenBank/DDBJ databases">
        <authorList>
            <person name="Quirk P.G."/>
            <person name="Krulwich T.A."/>
        </authorList>
    </citation>
    <scope>NUCLEOTIDE SEQUENCE</scope>
    <source>
        <strain evidence="1">Anand</strain>
    </source>
</reference>
<protein>
    <recommendedName>
        <fullName evidence="3">F-box domain-containing protein</fullName>
    </recommendedName>
</protein>
<dbReference type="VEuPathDB" id="PiroplasmaDB:TA10205"/>
<organism evidence="1">
    <name type="scientific">Theileria annulata</name>
    <dbReference type="NCBI Taxonomy" id="5874"/>
    <lineage>
        <taxon>Eukaryota</taxon>
        <taxon>Sar</taxon>
        <taxon>Alveolata</taxon>
        <taxon>Apicomplexa</taxon>
        <taxon>Aconoidasida</taxon>
        <taxon>Piroplasmida</taxon>
        <taxon>Theileriidae</taxon>
        <taxon>Theileria</taxon>
    </lineage>
</organism>
<sequence length="408" mass="47259">MSLCDVESESLPEITQDLSIFELLWSLLTENRDLLYDLSDIVHYAKVNNIIEQKNTQNKRKKPSNAVNNQVSPNAVNVVPELTLEDYLEVLGEFVEHLRTVEPKLNEVETQEIVEALLKINSEPPEPVPCEFEEVLLELCSDGVTLRNHDKISRIFSFLDVETLLSLSLASKKTFYAVKVHLNKELYHLPFNKDTICTNLIFWIEVIDFFFKSAGTLKPIDRTEYQPILKNFNTVKSMFPVPNDSMSSHVIVTIDCLKPHYIVYCNHSNPMSHTCSSSKYHLASSIYIALDWDNNATTKIITCSEFISEYKQRLQVRDDQLVWSFNPNNINSKFLCLLLKHYLETLTECILNHDGQIEYRRTELISSAKHGIVHRIWVQLSLKWDFRFGPDPQNTLYLTIADHFRLDT</sequence>
<gene>
    <name evidence="1" type="ORF">TAT_000366400</name>
    <name evidence="2" type="ORF">TAV_000366400</name>
</gene>
<proteinExistence type="predicted"/>
<evidence type="ECO:0000313" key="1">
    <source>
        <dbReference type="EMBL" id="SVP94833.1"/>
    </source>
</evidence>
<evidence type="ECO:0008006" key="3">
    <source>
        <dbReference type="Google" id="ProtNLM"/>
    </source>
</evidence>
<accession>A0A3B0MWY8</accession>
<evidence type="ECO:0000313" key="2">
    <source>
        <dbReference type="EMBL" id="SVP95503.1"/>
    </source>
</evidence>